<dbReference type="OrthoDB" id="8795410at2"/>
<evidence type="ECO:0000313" key="1">
    <source>
        <dbReference type="EMBL" id="ALV05547.1"/>
    </source>
</evidence>
<dbReference type="STRING" id="76731.RD2015_1053"/>
<evidence type="ECO:0000313" key="2">
    <source>
        <dbReference type="Proteomes" id="UP000060699"/>
    </source>
</evidence>
<sequence>MGEYDVSPSTHATSSGRFRASVTVQHAHGLDRSTRRFEFNTTFASRDAARIFAVTQGWLQTCLP</sequence>
<protein>
    <submittedName>
        <fullName evidence="1">Uncharacterized protein</fullName>
    </submittedName>
</protein>
<dbReference type="Proteomes" id="UP000060699">
    <property type="component" value="Chromosome"/>
</dbReference>
<dbReference type="AlphaFoldDB" id="A0A0U3N008"/>
<name>A0A0U3N008_9BURK</name>
<gene>
    <name evidence="1" type="ORF">RD2015_1053</name>
</gene>
<reference evidence="1 2" key="1">
    <citation type="submission" date="2015-12" db="EMBL/GenBank/DDBJ databases">
        <title>Complete genome of Roseateles depolymerans KCTC 42856.</title>
        <authorList>
            <person name="Kim K.M."/>
        </authorList>
    </citation>
    <scope>NUCLEOTIDE SEQUENCE [LARGE SCALE GENOMIC DNA]</scope>
    <source>
        <strain evidence="1 2">KCTC 42856</strain>
    </source>
</reference>
<accession>A0A0U3N008</accession>
<dbReference type="PATRIC" id="fig|76731.3.peg.1072"/>
<organism evidence="1 2">
    <name type="scientific">Roseateles depolymerans</name>
    <dbReference type="NCBI Taxonomy" id="76731"/>
    <lineage>
        <taxon>Bacteria</taxon>
        <taxon>Pseudomonadati</taxon>
        <taxon>Pseudomonadota</taxon>
        <taxon>Betaproteobacteria</taxon>
        <taxon>Burkholderiales</taxon>
        <taxon>Sphaerotilaceae</taxon>
        <taxon>Roseateles</taxon>
    </lineage>
</organism>
<dbReference type="RefSeq" id="WP_058933997.1">
    <property type="nucleotide sequence ID" value="NZ_CP013729.1"/>
</dbReference>
<dbReference type="EMBL" id="CP013729">
    <property type="protein sequence ID" value="ALV05547.1"/>
    <property type="molecule type" value="Genomic_DNA"/>
</dbReference>
<dbReference type="KEGG" id="rdp:RD2015_1053"/>
<keyword evidence="2" id="KW-1185">Reference proteome</keyword>
<proteinExistence type="predicted"/>